<reference evidence="2" key="1">
    <citation type="submission" date="2022-07" db="EMBL/GenBank/DDBJ databases">
        <authorList>
            <person name="Macas J."/>
            <person name="Novak P."/>
            <person name="Neumann P."/>
        </authorList>
    </citation>
    <scope>NUCLEOTIDE SEQUENCE</scope>
</reference>
<name>A0AAV0ET39_9ASTE</name>
<keyword evidence="3" id="KW-1185">Reference proteome</keyword>
<gene>
    <name evidence="2" type="ORF">CEPIT_LOCUS27519</name>
</gene>
<accession>A0AAV0ET39</accession>
<organism evidence="2 3">
    <name type="scientific">Cuscuta epithymum</name>
    <dbReference type="NCBI Taxonomy" id="186058"/>
    <lineage>
        <taxon>Eukaryota</taxon>
        <taxon>Viridiplantae</taxon>
        <taxon>Streptophyta</taxon>
        <taxon>Embryophyta</taxon>
        <taxon>Tracheophyta</taxon>
        <taxon>Spermatophyta</taxon>
        <taxon>Magnoliopsida</taxon>
        <taxon>eudicotyledons</taxon>
        <taxon>Gunneridae</taxon>
        <taxon>Pentapetalae</taxon>
        <taxon>asterids</taxon>
        <taxon>lamiids</taxon>
        <taxon>Solanales</taxon>
        <taxon>Convolvulaceae</taxon>
        <taxon>Cuscuteae</taxon>
        <taxon>Cuscuta</taxon>
        <taxon>Cuscuta subgen. Cuscuta</taxon>
    </lineage>
</organism>
<protein>
    <submittedName>
        <fullName evidence="2">Uncharacterized protein</fullName>
    </submittedName>
</protein>
<sequence>MGKGQGADACKNGDETRGGSRGGEHRDMLSEADTSMTRVRRFVAWQSPLSTDLIDFSVFLYFITHHFQYG</sequence>
<evidence type="ECO:0000313" key="2">
    <source>
        <dbReference type="EMBL" id="CAH9126415.1"/>
    </source>
</evidence>
<dbReference type="EMBL" id="CAMAPF010000942">
    <property type="protein sequence ID" value="CAH9126415.1"/>
    <property type="molecule type" value="Genomic_DNA"/>
</dbReference>
<evidence type="ECO:0000256" key="1">
    <source>
        <dbReference type="SAM" id="MobiDB-lite"/>
    </source>
</evidence>
<feature type="compositionally biased region" description="Basic and acidic residues" evidence="1">
    <location>
        <begin position="11"/>
        <end position="29"/>
    </location>
</feature>
<proteinExistence type="predicted"/>
<dbReference type="AlphaFoldDB" id="A0AAV0ET39"/>
<comment type="caution">
    <text evidence="2">The sequence shown here is derived from an EMBL/GenBank/DDBJ whole genome shotgun (WGS) entry which is preliminary data.</text>
</comment>
<evidence type="ECO:0000313" key="3">
    <source>
        <dbReference type="Proteomes" id="UP001152523"/>
    </source>
</evidence>
<dbReference type="Proteomes" id="UP001152523">
    <property type="component" value="Unassembled WGS sequence"/>
</dbReference>
<feature type="region of interest" description="Disordered" evidence="1">
    <location>
        <begin position="1"/>
        <end position="32"/>
    </location>
</feature>